<evidence type="ECO:0000313" key="4">
    <source>
        <dbReference type="Proteomes" id="UP000269793"/>
    </source>
</evidence>
<feature type="transmembrane region" description="Helical" evidence="2">
    <location>
        <begin position="164"/>
        <end position="189"/>
    </location>
</feature>
<evidence type="ECO:0000313" key="3">
    <source>
        <dbReference type="EMBL" id="AYO41893.1"/>
    </source>
</evidence>
<reference evidence="3 4" key="1">
    <citation type="submission" date="2018-10" db="EMBL/GenBank/DDBJ databases">
        <title>Complete genome sequence of Malassezia restricta CBS 7877.</title>
        <authorList>
            <person name="Morand S.C."/>
            <person name="Bertignac M."/>
            <person name="Iltis A."/>
            <person name="Kolder I."/>
            <person name="Pirovano W."/>
            <person name="Jourdain R."/>
            <person name="Clavaud C."/>
        </authorList>
    </citation>
    <scope>NUCLEOTIDE SEQUENCE [LARGE SCALE GENOMIC DNA]</scope>
    <source>
        <strain evidence="3 4">CBS 7877</strain>
    </source>
</reference>
<organism evidence="3 4">
    <name type="scientific">Malassezia restricta (strain ATCC 96810 / NBRC 103918 / CBS 7877)</name>
    <name type="common">Seborrheic dermatitis infection agent</name>
    <dbReference type="NCBI Taxonomy" id="425264"/>
    <lineage>
        <taxon>Eukaryota</taxon>
        <taxon>Fungi</taxon>
        <taxon>Dikarya</taxon>
        <taxon>Basidiomycota</taxon>
        <taxon>Ustilaginomycotina</taxon>
        <taxon>Malasseziomycetes</taxon>
        <taxon>Malasseziales</taxon>
        <taxon>Malasseziaceae</taxon>
        <taxon>Malassezia</taxon>
    </lineage>
</organism>
<gene>
    <name evidence="3" type="ORF">DNF11_0943</name>
</gene>
<feature type="transmembrane region" description="Helical" evidence="2">
    <location>
        <begin position="68"/>
        <end position="90"/>
    </location>
</feature>
<accession>A0A3G2S1F9</accession>
<feature type="transmembrane region" description="Helical" evidence="2">
    <location>
        <begin position="21"/>
        <end position="48"/>
    </location>
</feature>
<dbReference type="VEuPathDB" id="FungiDB:DNF11_0943"/>
<name>A0A3G2S1F9_MALR7</name>
<evidence type="ECO:0000256" key="1">
    <source>
        <dbReference type="SAM" id="MobiDB-lite"/>
    </source>
</evidence>
<sequence length="264" mass="29100">MNQHADPIFFNMARRGTRFCCCAFPLVKFGAYLLVIETAFVALCLGILALAPPPIVGGMDAIPSWGKYVVAVIAFVLAAWQILGLCTVVTDSPWSYKQYSRMNFLATVVLLCFTIAFTVTAAAKHNDAIEACLNEFERPLANDGYGVEEVQDRLDEGRHDVCNYLGWADVGLMGGLVVVVGLLQLYMCYMQGQYGKRQRAAQKESLSQHDAGSFPMNPTSTWTDPSHGAMSTGTVLHAPSHRNAYEPVMLQDNSTRPLYQTYSH</sequence>
<dbReference type="EMBL" id="CP033149">
    <property type="protein sequence ID" value="AYO41893.1"/>
    <property type="molecule type" value="Genomic_DNA"/>
</dbReference>
<dbReference type="Proteomes" id="UP000269793">
    <property type="component" value="Chromosome II"/>
</dbReference>
<keyword evidence="4" id="KW-1185">Reference proteome</keyword>
<feature type="compositionally biased region" description="Polar residues" evidence="1">
    <location>
        <begin position="204"/>
        <end position="234"/>
    </location>
</feature>
<keyword evidence="2" id="KW-0812">Transmembrane</keyword>
<keyword evidence="2" id="KW-0472">Membrane</keyword>
<keyword evidence="2" id="KW-1133">Transmembrane helix</keyword>
<dbReference type="STRING" id="425264.A0A3G2S1F9"/>
<feature type="transmembrane region" description="Helical" evidence="2">
    <location>
        <begin position="102"/>
        <end position="123"/>
    </location>
</feature>
<proteinExistence type="predicted"/>
<evidence type="ECO:0000256" key="2">
    <source>
        <dbReference type="SAM" id="Phobius"/>
    </source>
</evidence>
<dbReference type="OrthoDB" id="2552042at2759"/>
<feature type="region of interest" description="Disordered" evidence="1">
    <location>
        <begin position="201"/>
        <end position="234"/>
    </location>
</feature>
<protein>
    <submittedName>
        <fullName evidence="3">Uncharacterized protein</fullName>
    </submittedName>
</protein>
<dbReference type="AlphaFoldDB" id="A0A3G2S1F9"/>